<dbReference type="Pfam" id="PF13624">
    <property type="entry name" value="SurA_N_3"/>
    <property type="match status" value="1"/>
</dbReference>
<keyword evidence="1 5" id="KW-0413">Isomerase</keyword>
<dbReference type="RefSeq" id="WP_012799886.1">
    <property type="nucleotide sequence ID" value="NC_013165.1"/>
</dbReference>
<dbReference type="Gene3D" id="3.10.50.40">
    <property type="match status" value="1"/>
</dbReference>
<dbReference type="InterPro" id="IPR046357">
    <property type="entry name" value="PPIase_dom_sf"/>
</dbReference>
<dbReference type="GO" id="GO:0003755">
    <property type="term" value="F:peptidyl-prolyl cis-trans isomerase activity"/>
    <property type="evidence" value="ECO:0007669"/>
    <property type="project" value="UniProtKB-KW"/>
</dbReference>
<feature type="region of interest" description="Disordered" evidence="2">
    <location>
        <begin position="356"/>
        <end position="438"/>
    </location>
</feature>
<dbReference type="EMBL" id="CP001684">
    <property type="protein sequence ID" value="ACV23791.1"/>
    <property type="molecule type" value="Genomic_DNA"/>
</dbReference>
<dbReference type="HOGENOM" id="CLU_034646_8_0_11"/>
<dbReference type="PANTHER" id="PTHR47245:SF2">
    <property type="entry name" value="PEPTIDYL-PROLYL CIS-TRANS ISOMERASE HP_0175-RELATED"/>
    <property type="match status" value="1"/>
</dbReference>
<protein>
    <submittedName>
        <fullName evidence="5">Parvulin-like peptidyl-prolyl isomerase</fullName>
    </submittedName>
</protein>
<name>C7N455_SLAHD</name>
<dbReference type="InterPro" id="IPR000297">
    <property type="entry name" value="PPIase_PpiC"/>
</dbReference>
<feature type="compositionally biased region" description="Acidic residues" evidence="2">
    <location>
        <begin position="385"/>
        <end position="394"/>
    </location>
</feature>
<dbReference type="Gene3D" id="1.10.4030.10">
    <property type="entry name" value="Porin chaperone SurA, peptide-binding domain"/>
    <property type="match status" value="1"/>
</dbReference>
<keyword evidence="3" id="KW-0732">Signal</keyword>
<dbReference type="KEGG" id="shi:Shel_28000"/>
<gene>
    <name evidence="5" type="ordered locus">Shel_28000</name>
</gene>
<sequence>MSATRIIKPMAVFAIACAMAAMIAGCSGNQEEATYDQLDVSDTTGGVAATVNGVEIGENSITGYIEDFRSLNGLTEDAAWAEWMVNAGYTAEDLRSEVINYYVNQTLVRQAAEENGVTVDSAEIDSQVETMKSNYEDEAAWDEALQSVGIQSEEVYRSELELYAMEQALVPIVAGDAEPSEEDLLMYAQMYGPAYDGAKKSSHILFAADDEATAQQVLDQINNGEIDFADAAAQYSIDTASAADGGNVGWDALNSFVTEYTDALSNLEEGQVSGLVTSDYGIHIIKCTEVFTCPEEVTSIEELPQELQDLIMDYVSSSAQDMAYQEWFSSYQEGADIVINDMPEGLPYDVDTSEAEAAMAASDTGAESADTATEEAPSDGAAADESADDVDAAIEETVNGAAAEESGDPSASTVDETAEGSPADQPAEEETADAPTAN</sequence>
<proteinExistence type="predicted"/>
<dbReference type="eggNOG" id="COG0760">
    <property type="taxonomic scope" value="Bacteria"/>
</dbReference>
<feature type="chain" id="PRO_5038682146" evidence="3">
    <location>
        <begin position="21"/>
        <end position="438"/>
    </location>
</feature>
<evidence type="ECO:0000256" key="3">
    <source>
        <dbReference type="SAM" id="SignalP"/>
    </source>
</evidence>
<dbReference type="PANTHER" id="PTHR47245">
    <property type="entry name" value="PEPTIDYLPROLYL ISOMERASE"/>
    <property type="match status" value="1"/>
</dbReference>
<dbReference type="InterPro" id="IPR027304">
    <property type="entry name" value="Trigger_fact/SurA_dom_sf"/>
</dbReference>
<dbReference type="Pfam" id="PF00639">
    <property type="entry name" value="Rotamase"/>
    <property type="match status" value="1"/>
</dbReference>
<dbReference type="InterPro" id="IPR023058">
    <property type="entry name" value="PPIase_PpiC_CS"/>
</dbReference>
<evidence type="ECO:0000256" key="2">
    <source>
        <dbReference type="SAM" id="MobiDB-lite"/>
    </source>
</evidence>
<dbReference type="PROSITE" id="PS01096">
    <property type="entry name" value="PPIC_PPIASE_1"/>
    <property type="match status" value="1"/>
</dbReference>
<evidence type="ECO:0000313" key="6">
    <source>
        <dbReference type="Proteomes" id="UP000002026"/>
    </source>
</evidence>
<dbReference type="AlphaFoldDB" id="C7N455"/>
<dbReference type="InterPro" id="IPR050245">
    <property type="entry name" value="PrsA_foldase"/>
</dbReference>
<feature type="signal peptide" evidence="3">
    <location>
        <begin position="1"/>
        <end position="20"/>
    </location>
</feature>
<feature type="domain" description="PpiC" evidence="4">
    <location>
        <begin position="196"/>
        <end position="289"/>
    </location>
</feature>
<dbReference type="STRING" id="471855.Shel_28000"/>
<dbReference type="Proteomes" id="UP000002026">
    <property type="component" value="Chromosome"/>
</dbReference>
<dbReference type="SUPFAM" id="SSF54534">
    <property type="entry name" value="FKBP-like"/>
    <property type="match status" value="1"/>
</dbReference>
<dbReference type="SUPFAM" id="SSF109998">
    <property type="entry name" value="Triger factor/SurA peptide-binding domain-like"/>
    <property type="match status" value="1"/>
</dbReference>
<organism evidence="5 6">
    <name type="scientific">Slackia heliotrinireducens (strain ATCC 29202 / DSM 20476 / NCTC 11029 / RHS 1)</name>
    <name type="common">Peptococcus heliotrinreducens</name>
    <dbReference type="NCBI Taxonomy" id="471855"/>
    <lineage>
        <taxon>Bacteria</taxon>
        <taxon>Bacillati</taxon>
        <taxon>Actinomycetota</taxon>
        <taxon>Coriobacteriia</taxon>
        <taxon>Eggerthellales</taxon>
        <taxon>Eggerthellaceae</taxon>
        <taxon>Slackia</taxon>
    </lineage>
</organism>
<evidence type="ECO:0000259" key="4">
    <source>
        <dbReference type="PROSITE" id="PS50198"/>
    </source>
</evidence>
<accession>C7N455</accession>
<reference evidence="5 6" key="1">
    <citation type="journal article" date="2009" name="Stand. Genomic Sci.">
        <title>Complete genome sequence of Slackia heliotrinireducens type strain (RHS 1).</title>
        <authorList>
            <person name="Pukall R."/>
            <person name="Lapidus A."/>
            <person name="Nolan M."/>
            <person name="Copeland A."/>
            <person name="Glavina Del Rio T."/>
            <person name="Lucas S."/>
            <person name="Chen F."/>
            <person name="Tice H."/>
            <person name="Cheng J.F."/>
            <person name="Chertkov O."/>
            <person name="Bruce D."/>
            <person name="Goodwin L."/>
            <person name="Kuske C."/>
            <person name="Brettin T."/>
            <person name="Detter J.C."/>
            <person name="Han C."/>
            <person name="Pitluck S."/>
            <person name="Pati A."/>
            <person name="Mavrommatis K."/>
            <person name="Ivanova N."/>
            <person name="Ovchinnikova G."/>
            <person name="Chen A."/>
            <person name="Palaniappan K."/>
            <person name="Schneider S."/>
            <person name="Rohde M."/>
            <person name="Chain P."/>
            <person name="D'haeseleer P."/>
            <person name="Goker M."/>
            <person name="Bristow J."/>
            <person name="Eisen J.A."/>
            <person name="Markowitz V."/>
            <person name="Kyrpides N.C."/>
            <person name="Klenk H.P."/>
            <person name="Hugenholtz P."/>
        </authorList>
    </citation>
    <scope>NUCLEOTIDE SEQUENCE [LARGE SCALE GENOMIC DNA]</scope>
    <source>
        <strain evidence="6">ATCC 29202 / DSM 20476 / NCTC 11029 / RHS 1</strain>
    </source>
</reference>
<keyword evidence="1" id="KW-0697">Rotamase</keyword>
<evidence type="ECO:0000313" key="5">
    <source>
        <dbReference type="EMBL" id="ACV23791.1"/>
    </source>
</evidence>
<dbReference type="PROSITE" id="PS50198">
    <property type="entry name" value="PPIC_PPIASE_2"/>
    <property type="match status" value="1"/>
</dbReference>
<keyword evidence="6" id="KW-1185">Reference proteome</keyword>
<dbReference type="PROSITE" id="PS51257">
    <property type="entry name" value="PROKAR_LIPOPROTEIN"/>
    <property type="match status" value="1"/>
</dbReference>
<evidence type="ECO:0000256" key="1">
    <source>
        <dbReference type="PROSITE-ProRule" id="PRU00278"/>
    </source>
</evidence>